<dbReference type="RefSeq" id="WP_110438572.1">
    <property type="nucleotide sequence ID" value="NZ_QGLT01000001.1"/>
</dbReference>
<proteinExistence type="predicted"/>
<gene>
    <name evidence="1" type="ORF">DK869_03405</name>
</gene>
<protein>
    <submittedName>
        <fullName evidence="1">Uncharacterized protein</fullName>
    </submittedName>
</protein>
<comment type="caution">
    <text evidence="1">The sequence shown here is derived from an EMBL/GenBank/DDBJ whole genome shotgun (WGS) entry which is preliminary data.</text>
</comment>
<dbReference type="Proteomes" id="UP000247565">
    <property type="component" value="Unassembled WGS sequence"/>
</dbReference>
<name>A0A318N806_9PROT</name>
<dbReference type="EMBL" id="QGLT01000001">
    <property type="protein sequence ID" value="PXZ02054.1"/>
    <property type="molecule type" value="Genomic_DNA"/>
</dbReference>
<organism evidence="1 2">
    <name type="scientific">Commensalibacter melissae</name>
    <dbReference type="NCBI Taxonomy" id="2070537"/>
    <lineage>
        <taxon>Bacteria</taxon>
        <taxon>Pseudomonadati</taxon>
        <taxon>Pseudomonadota</taxon>
        <taxon>Alphaproteobacteria</taxon>
        <taxon>Acetobacterales</taxon>
        <taxon>Acetobacteraceae</taxon>
    </lineage>
</organism>
<dbReference type="OrthoDB" id="146908at2"/>
<dbReference type="AlphaFoldDB" id="A0A318N806"/>
<evidence type="ECO:0000313" key="1">
    <source>
        <dbReference type="EMBL" id="PXZ02054.1"/>
    </source>
</evidence>
<reference evidence="1 2" key="1">
    <citation type="submission" date="2018-05" db="EMBL/GenBank/DDBJ databases">
        <title>Reference genomes for bee gut microbiota database.</title>
        <authorList>
            <person name="Ellegaard K.M."/>
        </authorList>
    </citation>
    <scope>NUCLEOTIDE SEQUENCE [LARGE SCALE GENOMIC DNA]</scope>
    <source>
        <strain evidence="1 2">ESL0284</strain>
    </source>
</reference>
<accession>A0A318N806</accession>
<evidence type="ECO:0000313" key="2">
    <source>
        <dbReference type="Proteomes" id="UP000247565"/>
    </source>
</evidence>
<keyword evidence="2" id="KW-1185">Reference proteome</keyword>
<sequence>MPELPKYLKAQYFNIVDDQNGVQADQNCLWKKRLYFLARLSFASQHGGICSKNKQNAITITWLLFFDFDQSYDFIKQYYLFEFANLFQGCCIYPVMQSDIFRFCYLLQIY</sequence>